<dbReference type="PROSITE" id="PS52019">
    <property type="entry name" value="PKS_MFAS_DH"/>
    <property type="match status" value="1"/>
</dbReference>
<dbReference type="InterPro" id="IPR001227">
    <property type="entry name" value="Ac_transferase_dom_sf"/>
</dbReference>
<feature type="region of interest" description="C-terminal hotdog fold" evidence="14">
    <location>
        <begin position="2616"/>
        <end position="2757"/>
    </location>
</feature>
<evidence type="ECO:0000256" key="8">
    <source>
        <dbReference type="ARBA" id="ARBA00023315"/>
    </source>
</evidence>
<dbReference type="GO" id="GO:0004315">
    <property type="term" value="F:3-oxoacyl-[acyl-carrier-protein] synthase activity"/>
    <property type="evidence" value="ECO:0007669"/>
    <property type="project" value="InterPro"/>
</dbReference>
<dbReference type="PANTHER" id="PTHR43775:SF51">
    <property type="entry name" value="INACTIVE PHENOLPHTHIOCEROL SYNTHESIS POLYKETIDE SYNTHASE TYPE I PKS1-RELATED"/>
    <property type="match status" value="1"/>
</dbReference>
<dbReference type="SMART" id="SM00826">
    <property type="entry name" value="PKS_DH"/>
    <property type="match status" value="1"/>
</dbReference>
<dbReference type="SUPFAM" id="SSF52151">
    <property type="entry name" value="FabD/lysophospholipase-like"/>
    <property type="match status" value="2"/>
</dbReference>
<dbReference type="InterPro" id="IPR036291">
    <property type="entry name" value="NAD(P)-bd_dom_sf"/>
</dbReference>
<dbReference type="Proteomes" id="UP000198582">
    <property type="component" value="Unassembled WGS sequence"/>
</dbReference>
<comment type="cofactor">
    <cofactor evidence="1">
        <name>pantetheine 4'-phosphate</name>
        <dbReference type="ChEBI" id="CHEBI:47942"/>
    </cofactor>
</comment>
<organism evidence="18 19">
    <name type="scientific">Amycolatopsis saalfeldensis</name>
    <dbReference type="NCBI Taxonomy" id="394193"/>
    <lineage>
        <taxon>Bacteria</taxon>
        <taxon>Bacillati</taxon>
        <taxon>Actinomycetota</taxon>
        <taxon>Actinomycetes</taxon>
        <taxon>Pseudonocardiales</taxon>
        <taxon>Pseudonocardiaceae</taxon>
        <taxon>Amycolatopsis</taxon>
    </lineage>
</organism>
<dbReference type="PROSITE" id="PS50075">
    <property type="entry name" value="CARRIER"/>
    <property type="match status" value="2"/>
</dbReference>
<evidence type="ECO:0000256" key="9">
    <source>
        <dbReference type="ARBA" id="ARBA00052442"/>
    </source>
</evidence>
<dbReference type="GO" id="GO:0031177">
    <property type="term" value="F:phosphopantetheine binding"/>
    <property type="evidence" value="ECO:0007669"/>
    <property type="project" value="InterPro"/>
</dbReference>
<dbReference type="Pfam" id="PF00109">
    <property type="entry name" value="ketoacyl-synt"/>
    <property type="match status" value="2"/>
</dbReference>
<keyword evidence="4" id="KW-0808">Transferase</keyword>
<accession>A0A1H8YN33</accession>
<dbReference type="Pfam" id="PF16197">
    <property type="entry name" value="KAsynt_C_assoc"/>
    <property type="match status" value="2"/>
</dbReference>
<feature type="domain" description="Carrier" evidence="15">
    <location>
        <begin position="3275"/>
        <end position="3358"/>
    </location>
</feature>
<dbReference type="CDD" id="cd00833">
    <property type="entry name" value="PKS"/>
    <property type="match status" value="2"/>
</dbReference>
<evidence type="ECO:0000259" key="15">
    <source>
        <dbReference type="PROSITE" id="PS50075"/>
    </source>
</evidence>
<dbReference type="CDD" id="cd08952">
    <property type="entry name" value="KR_1_SDR_x"/>
    <property type="match status" value="1"/>
</dbReference>
<dbReference type="SUPFAM" id="SSF47336">
    <property type="entry name" value="ACP-like"/>
    <property type="match status" value="2"/>
</dbReference>
<dbReference type="InterPro" id="IPR049551">
    <property type="entry name" value="PKS_DH_C"/>
</dbReference>
<dbReference type="EMBL" id="FOEF01000028">
    <property type="protein sequence ID" value="SEP53569.1"/>
    <property type="molecule type" value="Genomic_DNA"/>
</dbReference>
<dbReference type="GO" id="GO:0005886">
    <property type="term" value="C:plasma membrane"/>
    <property type="evidence" value="ECO:0007669"/>
    <property type="project" value="TreeGrafter"/>
</dbReference>
<dbReference type="GO" id="GO:0006633">
    <property type="term" value="P:fatty acid biosynthetic process"/>
    <property type="evidence" value="ECO:0007669"/>
    <property type="project" value="InterPro"/>
</dbReference>
<evidence type="ECO:0000256" key="6">
    <source>
        <dbReference type="ARBA" id="ARBA00023194"/>
    </source>
</evidence>
<keyword evidence="3" id="KW-0597">Phosphoprotein</keyword>
<dbReference type="InterPro" id="IPR016035">
    <property type="entry name" value="Acyl_Trfase/lysoPLipase"/>
</dbReference>
<dbReference type="InterPro" id="IPR050091">
    <property type="entry name" value="PKS_NRPS_Biosynth_Enz"/>
</dbReference>
<dbReference type="SMART" id="SM00827">
    <property type="entry name" value="PKS_AT"/>
    <property type="match status" value="2"/>
</dbReference>
<evidence type="ECO:0000256" key="2">
    <source>
        <dbReference type="ARBA" id="ARBA00022450"/>
    </source>
</evidence>
<keyword evidence="19" id="KW-1185">Reference proteome</keyword>
<feature type="active site" description="Proton donor; for dehydratase activity" evidence="14">
    <location>
        <position position="2676"/>
    </location>
</feature>
<dbReference type="InterPro" id="IPR020806">
    <property type="entry name" value="PKS_PP-bd"/>
</dbReference>
<dbReference type="FunFam" id="3.40.47.10:FF:000019">
    <property type="entry name" value="Polyketide synthase type I"/>
    <property type="match status" value="2"/>
</dbReference>
<dbReference type="InterPro" id="IPR015083">
    <property type="entry name" value="NorB/c/GfsB-D-like_docking"/>
</dbReference>
<dbReference type="NCBIfam" id="NF045894">
    <property type="entry name" value="PKS_plus_SDR"/>
    <property type="match status" value="1"/>
</dbReference>
<dbReference type="SMART" id="SM00825">
    <property type="entry name" value="PKS_KS"/>
    <property type="match status" value="2"/>
</dbReference>
<evidence type="ECO:0000313" key="18">
    <source>
        <dbReference type="EMBL" id="SEP53569.1"/>
    </source>
</evidence>
<feature type="active site" description="Proton acceptor; for dehydratase activity" evidence="14">
    <location>
        <position position="2507"/>
    </location>
</feature>
<dbReference type="FunFam" id="1.10.1200.10:FF:000007">
    <property type="entry name" value="Probable polyketide synthase pks17"/>
    <property type="match status" value="1"/>
</dbReference>
<dbReference type="Gene3D" id="3.40.366.10">
    <property type="entry name" value="Malonyl-Coenzyme A Acyl Carrier Protein, domain 2"/>
    <property type="match status" value="2"/>
</dbReference>
<dbReference type="Pfam" id="PF00698">
    <property type="entry name" value="Acyl_transf_1"/>
    <property type="match status" value="2"/>
</dbReference>
<dbReference type="InterPro" id="IPR032821">
    <property type="entry name" value="PKS_assoc"/>
</dbReference>
<sequence length="3381" mass="359391">MTNEENLRSYLRRATADLRQARELLSKAESAANEPIAVVAVGCRFPGGVESADDLWHLLAEGTDAISAFPTDRGWDVDGLYDPDPERSGKSYVREGGFLRDATDFDAPFFGISPREASAMDPQQRVLLEVAWEAVERAGFDAAQLRESKTGVFTGVVSQDYLTRIGEGSPDIEGYRVTGNSGSVVSGRVAYALGLEGPAVTIDTACSSSLVALHLAAQSLRRGECDLALAGGVTVMSTPMGFVEFSRQRGLAPDGRCKPFAAAANGTSWSEGAALIVLERLSDAQRNEHPVLAVIRGSAINQDGGSNGLAAPNGPSQERVIREALANARLTPDLVDAVEAHGTGTTLGDPIEAQALFNTYGRERSAEQPVWLGSLKSNIGHTQAASGVAGVIKMVMAMRHGLLPKTLHLDRPTPHIDWSSGTVALLTGQTPWPDTGRPRRAAVSAFGISGTNGHLILEQAPPVTSSVSEAGLLAVPSAMPWVLSARDDAALRAQAVRLREALTTYPDATDADVATSLLTTRATHDHRAVLVTGGRGEFLAALDSLARDEPSSQVIRDTAVTPGKTVFVFPGQGSQWSGMAQELLDTSEVFRDKVTACASALAPYVDWSLVGVLRGAPGAPELERPDIVQPALFAMMVSLAGMWQAAGVHPDAVVGHSQGEIAAACVAGVLSLEDATRVVALRSRALLGLAGAGGMASVSLPVTEVEPRLARWADSLSVAAVNGPATTVVSGDVAALDEFIGDCAERGERVRRIAVDYASHSRHVDGIQDRLLAELSSIRPRPARVPFCSTVTGGLLDATALDARYWFRNLRRTVRFDHAVRTLLANGHHTFVEVSPHPVLTTSIEEEFEASAAEGTRPIVTGTLRRDHGEMGRLLVSAAELFTRGAAVDWRTTLPAGRRVALPTYPFQRRRYWWQPETGTTAESGLTPDQQRFWSSVDAGDAAGLAATLGAEDGDRDALSAVLPALSQWHRRSQEKARLDEWRYQVHWKPVAMTGAAAMHGTWIVATPDGWHDTGLVEECVRALERHGARVVPLPVDAGRADRAELADRLRKAATEPGCTGVLSLLGLDERGHPEHRAISRGLAGSLALAQAMVDADFDLPLWLGTAGAVAVNQHDDGPRPAQAQTWGLGRVIALEHPSFWGGLIDLPGTLDADAAARLAATLADPGGEDQVAVRPTGLLVRRLKRAPVAGRPERGSRRLRGTVLVTGATGLVGARVARWLARGGAEHLLLVSRRGRDAPGAEELETELTVFGARVTTAACDVSDRDALAALLDSIPADHPLTEVFHLAVHTELSPVRESTLDDYSATLRAKVEGADNLDALLAGTPLDAFVLFSSISGVWGVADHGAYAAANAHLDALAQRRRARGMTATSIAWGIWDVFDTEQGDTAESTRLRRRGLGFMSPDLAVTGLRQALDYDETCVAIADVEWDRFLPVFASARTRPLFDDLPDVGQVVASSVEEPDRDGASPWSDRLSRLPAREREQTLRDLVCSQAAAVLGHGDLLGIDADRAFKELGFDSLTAVELRNRIGAATGLTLPATLVFDHPTARAIAGHLLTRFTKRTAADRPQPGAVPAADDEPLAIVGMACRYAGGVSSPDDLWELLRQETDAVAGFPADRGWDVERLYHPDAGHTGTTYVRDGGFLHDAAGFDAPFFGISPREALAMDPQQRVLLEIAWETLENAGVDPHSLRGSQTGVFVGCQAQEYGSGLSAAPRDVEGYLVTGNTTSVASGRVAYSLGLEGPAVSVDTACSSSLVALHLAADSVRRGESTLALAGGVMVIPGPGVFVEFSRQGVLAPDGRCKAFSAAADGMGMAEGAGMVLIERLSEARRNGHPVLAVIRGSAINQDGASNGLTAPNGPSQERVIRRALANAGLSPADVDAVEAHGTGTALGDPIEAQALIATYGQDRPDDRPLFIGSVKSNIGHTTAAAGVAGVIKVVMAMRNGVLPKTLHVDEPSAHVDWSAASVAVLTEATAWPDNGRPRRAAVSSFGISGTNAHIVLEQAPPPADTEHAPPTPAKPAVLPWPISAVSPGALRAQARRLREHLLDHPDHLPADVAHSLATGRAALGHRAVVIAEDRQEALDGLEALAGGGSSPSVVSGTTATGGRTAFLFTGQGSQRLAMGRDLYDAFPSFANAFDEVCAFFDRNLDRPLAAVVFGDDQELLSRTAYAQPALFALEVAMFRLVESFGVVPDHLIGHSVGELVAAHVAGVLTLEDACALVAARGRLMQALPAGGAMASLQASEAAVAEALDGYGDRVGIAAVNSPESTVVSGDEDAVAEIVRCFAEQSRKTKRLDVSHAFHSARMQPVLEEFRRIAGGLDYRSPQVPIISNVTGRPATEDQLRSPGYWTDHIRRTVRFREGLESLREAGVTTLLELGPDATLTAFAHATLGAEAADPPLLVAAALHRGRPEVRQLLTALAELHVHRARRTAWTEALAGHGACGVPLPTYAFQHQRYWLRPTASRTRQGTGEHPLLGAALELADPATRWFEQTVTAEQPSFLAQHRLHHTAVLPAAAMIEWALAAARSAARQPSAPWTLRHITFAEFLPLADEGAVNTQAVVRAEDDGYRVSCYSRGQGDAETAWTEHATIEVATPGASVGTEVREIEDLRGRMREREIGTLYPRFSKMGIHYGPVFRVLRRLWHAGDEALGLVEAHETTKGDDGYAIHPVLLDACFHVVSAFVDTEDLLLLPAAVDRVTVHDTLPATVWCHARWRGPQPSGDRAVDLELLADSGRLLATIEGLRLRPVSVATIAGLNAGRPLRYEAVWRRATDSSTVPGVQAGENWLVVGLGEDIPSDWCAQIADGGIRVVTARQNGSGIAAAANADFVDLDDASEVERLFAGMSEGGARFAGLVLHAGVGAVAGDDDLTVDDTYRTARRAFLVLKNFLRTCAANRPDVIICSTGAAAPADERPVLSQTALTAAAKTVIAEYPDLKCVQIDLDPAGPVPSLPSVLGRAAALVGAGHAAVRGDRWFEARLEERDIADVSSGAFQIRPDGTYLVTGGFGGLGLATAAWLADHGARSLLLVGRTIPDPEPEALENLRKRHIEVTGLQADVADSAAVERICRQVGQRGLPPLRGIVHAAGLLDDAALEDLDWPRFSAVLDPKVRGAWNLHRAFAGAELDFFVLFSAMGSLLGSAGQANYVTANSFLDALALYRRRSGLPALSVSWGPWRQAGMAAQPELLARLAAMGVDAIRTGDALEVLGELMAGTAPHVGVARMDWRRFAAAVQHRRAYTLLEDLVTEGVDETGALRQWDPDELTRLVLEDPAEARETLLDGLLDRVALLLRISAAARAELRPRFRQVRLNELGLDSLTTVQLRNELQADCGADIPPDQLFGGATAEEIVHLVCQQLTVRSVIAAGVDTADDEDMEVLTL</sequence>
<comment type="pathway">
    <text evidence="11">Antibiotic biosynthesis; erythromycin biosynthesis.</text>
</comment>
<name>A0A1H8YN33_9PSEU</name>
<proteinExistence type="predicted"/>
<gene>
    <name evidence="18" type="ORF">SAMN04489732_12856</name>
</gene>
<dbReference type="InterPro" id="IPR057326">
    <property type="entry name" value="KR_dom"/>
</dbReference>
<dbReference type="Pfam" id="PF08659">
    <property type="entry name" value="KR"/>
    <property type="match status" value="2"/>
</dbReference>
<dbReference type="GO" id="GO:0047879">
    <property type="term" value="F:erythronolide synthase activity"/>
    <property type="evidence" value="ECO:0007669"/>
    <property type="project" value="UniProtKB-EC"/>
</dbReference>
<comment type="function">
    <text evidence="10">Involved in the biosynthesis of antibiotic erythromycin via the biosynthesis of its aglycone precursor, 6-deoxyerythronolide B (6-dEB).</text>
</comment>
<evidence type="ECO:0000256" key="4">
    <source>
        <dbReference type="ARBA" id="ARBA00022679"/>
    </source>
</evidence>
<dbReference type="Pfam" id="PF08990">
    <property type="entry name" value="Docking"/>
    <property type="match status" value="1"/>
</dbReference>
<evidence type="ECO:0000256" key="5">
    <source>
        <dbReference type="ARBA" id="ARBA00022737"/>
    </source>
</evidence>
<dbReference type="Pfam" id="PF02801">
    <property type="entry name" value="Ketoacyl-synt_C"/>
    <property type="match status" value="2"/>
</dbReference>
<dbReference type="Pfam" id="PF14765">
    <property type="entry name" value="PS-DH"/>
    <property type="match status" value="1"/>
</dbReference>
<dbReference type="GO" id="GO:0005737">
    <property type="term" value="C:cytoplasm"/>
    <property type="evidence" value="ECO:0007669"/>
    <property type="project" value="TreeGrafter"/>
</dbReference>
<evidence type="ECO:0000259" key="16">
    <source>
        <dbReference type="PROSITE" id="PS52004"/>
    </source>
</evidence>
<keyword evidence="8" id="KW-0012">Acyltransferase</keyword>
<keyword evidence="6" id="KW-0045">Antibiotic biosynthesis</keyword>
<dbReference type="InterPro" id="IPR013968">
    <property type="entry name" value="PKS_KR"/>
</dbReference>
<dbReference type="InterPro" id="IPR049900">
    <property type="entry name" value="PKS_mFAS_DH"/>
</dbReference>
<dbReference type="STRING" id="394193.SAMN04489732_12856"/>
<dbReference type="InterPro" id="IPR041618">
    <property type="entry name" value="PKS_DE"/>
</dbReference>
<dbReference type="InterPro" id="IPR014043">
    <property type="entry name" value="Acyl_transferase_dom"/>
</dbReference>
<dbReference type="PROSITE" id="PS00012">
    <property type="entry name" value="PHOSPHOPANTETHEINE"/>
    <property type="match status" value="2"/>
</dbReference>
<dbReference type="SUPFAM" id="SSF51735">
    <property type="entry name" value="NAD(P)-binding Rossmann-fold domains"/>
    <property type="match status" value="4"/>
</dbReference>
<evidence type="ECO:0000256" key="3">
    <source>
        <dbReference type="ARBA" id="ARBA00022553"/>
    </source>
</evidence>
<keyword evidence="2" id="KW-0596">Phosphopantetheine</keyword>
<dbReference type="InterPro" id="IPR016039">
    <property type="entry name" value="Thiolase-like"/>
</dbReference>
<evidence type="ECO:0000313" key="19">
    <source>
        <dbReference type="Proteomes" id="UP000198582"/>
    </source>
</evidence>
<dbReference type="InterPro" id="IPR042104">
    <property type="entry name" value="PKS_dehydratase_sf"/>
</dbReference>
<dbReference type="PANTHER" id="PTHR43775">
    <property type="entry name" value="FATTY ACID SYNTHASE"/>
    <property type="match status" value="1"/>
</dbReference>
<dbReference type="InterPro" id="IPR009081">
    <property type="entry name" value="PP-bd_ACP"/>
</dbReference>
<dbReference type="Gene3D" id="3.40.47.10">
    <property type="match status" value="2"/>
</dbReference>
<comment type="subunit">
    <text evidence="12">Homodimer. Erythronolide synthase is composed of EryAI, EryAII and EryAIII multimodular (2 modules) polypeptides each coding for a functional synthase subunit which participates in 2 of the six FAS-like elongation steps required for formation of the polyketide. Module 1, 2, 3, 4, 5, and 6 participating in biosynthesis steps 1, 2, 3, 4, 5, and 6, respectively.</text>
</comment>
<dbReference type="EC" id="2.3.1.94" evidence="13"/>
<evidence type="ECO:0000256" key="11">
    <source>
        <dbReference type="ARBA" id="ARBA00060622"/>
    </source>
</evidence>
<feature type="domain" description="Ketosynthase family 3 (KS3)" evidence="16">
    <location>
        <begin position="33"/>
        <end position="459"/>
    </location>
</feature>
<dbReference type="InterPro" id="IPR014030">
    <property type="entry name" value="Ketoacyl_synth_N"/>
</dbReference>
<dbReference type="InterPro" id="IPR016036">
    <property type="entry name" value="Malonyl_transacylase_ACP-bd"/>
</dbReference>
<dbReference type="SMART" id="SM00822">
    <property type="entry name" value="PKS_KR"/>
    <property type="match status" value="2"/>
</dbReference>
<feature type="region of interest" description="N-terminal hotdog fold" evidence="14">
    <location>
        <begin position="2475"/>
        <end position="2602"/>
    </location>
</feature>
<dbReference type="Gene3D" id="3.10.129.110">
    <property type="entry name" value="Polyketide synthase dehydratase"/>
    <property type="match status" value="1"/>
</dbReference>
<feature type="domain" description="Ketosynthase family 3 (KS3)" evidence="16">
    <location>
        <begin position="1578"/>
        <end position="2004"/>
    </location>
</feature>
<reference evidence="18 19" key="1">
    <citation type="submission" date="2016-10" db="EMBL/GenBank/DDBJ databases">
        <authorList>
            <person name="de Groot N.N."/>
        </authorList>
    </citation>
    <scope>NUCLEOTIDE SEQUENCE [LARGE SCALE GENOMIC DNA]</scope>
    <source>
        <strain evidence="18 19">DSM 44993</strain>
    </source>
</reference>
<feature type="domain" description="PKS/mFAS DH" evidence="17">
    <location>
        <begin position="2475"/>
        <end position="2757"/>
    </location>
</feature>
<dbReference type="InterPro" id="IPR020841">
    <property type="entry name" value="PKS_Beta-ketoAc_synthase_dom"/>
</dbReference>
<dbReference type="InterPro" id="IPR014031">
    <property type="entry name" value="Ketoacyl_synth_C"/>
</dbReference>
<dbReference type="Gene3D" id="1.10.1200.10">
    <property type="entry name" value="ACP-like"/>
    <property type="match status" value="2"/>
</dbReference>
<dbReference type="InterPro" id="IPR020807">
    <property type="entry name" value="PKS_DH"/>
</dbReference>
<keyword evidence="5" id="KW-0677">Repeat</keyword>
<protein>
    <recommendedName>
        <fullName evidence="13">6-deoxyerythronolide-B synthase</fullName>
        <ecNumber evidence="13">2.3.1.94</ecNumber>
    </recommendedName>
</protein>
<dbReference type="SUPFAM" id="SSF53901">
    <property type="entry name" value="Thiolase-like"/>
    <property type="match status" value="2"/>
</dbReference>
<dbReference type="Gene3D" id="3.30.70.3290">
    <property type="match status" value="2"/>
</dbReference>
<evidence type="ECO:0000259" key="17">
    <source>
        <dbReference type="PROSITE" id="PS52019"/>
    </source>
</evidence>
<evidence type="ECO:0000256" key="1">
    <source>
        <dbReference type="ARBA" id="ARBA00001957"/>
    </source>
</evidence>
<dbReference type="CDD" id="cd08955">
    <property type="entry name" value="KR_2_FAS_SDR_x"/>
    <property type="match status" value="1"/>
</dbReference>
<dbReference type="PROSITE" id="PS52004">
    <property type="entry name" value="KS3_2"/>
    <property type="match status" value="2"/>
</dbReference>
<dbReference type="Pfam" id="PF00550">
    <property type="entry name" value="PP-binding"/>
    <property type="match status" value="2"/>
</dbReference>
<dbReference type="InterPro" id="IPR049552">
    <property type="entry name" value="PKS_DH_N"/>
</dbReference>
<dbReference type="InterPro" id="IPR018201">
    <property type="entry name" value="Ketoacyl_synth_AS"/>
</dbReference>
<dbReference type="GO" id="GO:0033068">
    <property type="term" value="P:macrolide biosynthetic process"/>
    <property type="evidence" value="ECO:0007669"/>
    <property type="project" value="UniProtKB-ARBA"/>
</dbReference>
<comment type="catalytic activity">
    <reaction evidence="9">
        <text>6 (S)-methylmalonyl-CoA + propanoyl-CoA + 6 NADPH + 12 H(+) = 6-deoxyerythronolide B + 6 CO2 + 6 NADP(+) + 7 CoA + H2O</text>
        <dbReference type="Rhea" id="RHEA:23068"/>
        <dbReference type="ChEBI" id="CHEBI:15377"/>
        <dbReference type="ChEBI" id="CHEBI:15378"/>
        <dbReference type="ChEBI" id="CHEBI:16089"/>
        <dbReference type="ChEBI" id="CHEBI:16526"/>
        <dbReference type="ChEBI" id="CHEBI:57287"/>
        <dbReference type="ChEBI" id="CHEBI:57327"/>
        <dbReference type="ChEBI" id="CHEBI:57392"/>
        <dbReference type="ChEBI" id="CHEBI:57783"/>
        <dbReference type="ChEBI" id="CHEBI:58349"/>
        <dbReference type="EC" id="2.3.1.94"/>
    </reaction>
</comment>
<evidence type="ECO:0000256" key="12">
    <source>
        <dbReference type="ARBA" id="ARBA00063272"/>
    </source>
</evidence>
<dbReference type="Pfam" id="PF18369">
    <property type="entry name" value="PKS_DE"/>
    <property type="match status" value="1"/>
</dbReference>
<dbReference type="Gene3D" id="3.40.50.720">
    <property type="entry name" value="NAD(P)-binding Rossmann-like Domain"/>
    <property type="match status" value="2"/>
</dbReference>
<evidence type="ECO:0000256" key="10">
    <source>
        <dbReference type="ARBA" id="ARBA00060158"/>
    </source>
</evidence>
<evidence type="ECO:0000256" key="14">
    <source>
        <dbReference type="PROSITE-ProRule" id="PRU01363"/>
    </source>
</evidence>
<dbReference type="Pfam" id="PF21089">
    <property type="entry name" value="PKS_DH_N"/>
    <property type="match status" value="1"/>
</dbReference>
<feature type="domain" description="Carrier" evidence="15">
    <location>
        <begin position="1484"/>
        <end position="1559"/>
    </location>
</feature>
<dbReference type="SMART" id="SM01294">
    <property type="entry name" value="PKS_PP_betabranch"/>
    <property type="match status" value="1"/>
</dbReference>
<evidence type="ECO:0000256" key="7">
    <source>
        <dbReference type="ARBA" id="ARBA00023268"/>
    </source>
</evidence>
<dbReference type="InterPro" id="IPR006162">
    <property type="entry name" value="Ppantetheine_attach_site"/>
</dbReference>
<dbReference type="InterPro" id="IPR036736">
    <property type="entry name" value="ACP-like_sf"/>
</dbReference>
<keyword evidence="7" id="KW-0511">Multifunctional enzyme</keyword>
<dbReference type="GO" id="GO:0071770">
    <property type="term" value="P:DIM/DIP cell wall layer assembly"/>
    <property type="evidence" value="ECO:0007669"/>
    <property type="project" value="TreeGrafter"/>
</dbReference>
<dbReference type="SMART" id="SM00823">
    <property type="entry name" value="PKS_PP"/>
    <property type="match status" value="2"/>
</dbReference>
<dbReference type="PROSITE" id="PS00606">
    <property type="entry name" value="KS3_1"/>
    <property type="match status" value="2"/>
</dbReference>
<dbReference type="SUPFAM" id="SSF55048">
    <property type="entry name" value="Probable ACP-binding domain of malonyl-CoA ACP transacylase"/>
    <property type="match status" value="2"/>
</dbReference>
<dbReference type="OrthoDB" id="9778690at2"/>
<evidence type="ECO:0000256" key="13">
    <source>
        <dbReference type="ARBA" id="ARBA00066981"/>
    </source>
</evidence>
<dbReference type="FunFam" id="3.40.366.10:FF:000002">
    <property type="entry name" value="Probable polyketide synthase 2"/>
    <property type="match status" value="2"/>
</dbReference>
<dbReference type="GO" id="GO:0004312">
    <property type="term" value="F:fatty acid synthase activity"/>
    <property type="evidence" value="ECO:0007669"/>
    <property type="project" value="TreeGrafter"/>
</dbReference>